<comment type="function">
    <text evidence="7 10 11">Participates actively in the response to hyperosmotic and heat shock by preventing the aggregation of stress-denatured proteins, in association with DnaK and GrpE. It is the nucleotide exchange factor for DnaK and may function as a thermosensor. Unfolded proteins bind initially to DnaJ; upon interaction with the DnaJ-bound protein, DnaK hydrolyzes its bound ATP, resulting in the formation of a stable complex. GrpE releases ADP from DnaK; ATP binding to DnaK triggers the release of the substrate protein, thus completing the reaction cycle. Several rounds of ATP-dependent interactions between DnaJ, DnaK and GrpE are required for fully efficient folding.</text>
</comment>
<dbReference type="NCBIfam" id="NF010738">
    <property type="entry name" value="PRK14140.1"/>
    <property type="match status" value="1"/>
</dbReference>
<evidence type="ECO:0000256" key="4">
    <source>
        <dbReference type="ARBA" id="ARBA00022490"/>
    </source>
</evidence>
<evidence type="ECO:0000256" key="10">
    <source>
        <dbReference type="HAMAP-Rule" id="MF_01151"/>
    </source>
</evidence>
<dbReference type="HAMAP" id="MF_01151">
    <property type="entry name" value="GrpE"/>
    <property type="match status" value="1"/>
</dbReference>
<evidence type="ECO:0000256" key="5">
    <source>
        <dbReference type="ARBA" id="ARBA00023016"/>
    </source>
</evidence>
<feature type="region of interest" description="Disordered" evidence="13">
    <location>
        <begin position="1"/>
        <end position="48"/>
    </location>
</feature>
<dbReference type="CDD" id="cd00446">
    <property type="entry name" value="GrpE"/>
    <property type="match status" value="1"/>
</dbReference>
<dbReference type="RefSeq" id="WP_072872601.1">
    <property type="nucleotide sequence ID" value="NZ_FRAF01000001.1"/>
</dbReference>
<evidence type="ECO:0000313" key="15">
    <source>
        <dbReference type="Proteomes" id="UP000184016"/>
    </source>
</evidence>
<dbReference type="EMBL" id="FRAF01000001">
    <property type="protein sequence ID" value="SHJ51547.1"/>
    <property type="molecule type" value="Genomic_DNA"/>
</dbReference>
<sequence>MSEEQQQNDFDASEENSNDERVETADAVQSSLEEPIEAGNASGLEEDLRIAEEPDMLGKLQSELEETRQQLLRTMADFDNFRRRVRQEREELVKSAARTLLAELLPVLDNFDRALPALEQEGVSEQVSTGIGMVHRQLQTLLQKQGVERMEPLHQPFNPEFHDAVLQEAASEEYPSGTVVEVLQAGYLLNGKVLRPAMVKVTM</sequence>
<dbReference type="GO" id="GO:0006457">
    <property type="term" value="P:protein folding"/>
    <property type="evidence" value="ECO:0007669"/>
    <property type="project" value="InterPro"/>
</dbReference>
<dbReference type="STRING" id="1830138.SAMN05443507_10186"/>
<dbReference type="AlphaFoldDB" id="A0A1M6JXV8"/>
<evidence type="ECO:0000256" key="1">
    <source>
        <dbReference type="ARBA" id="ARBA00004496"/>
    </source>
</evidence>
<evidence type="ECO:0000256" key="8">
    <source>
        <dbReference type="ARBA" id="ARBA00072274"/>
    </source>
</evidence>
<dbReference type="Gene3D" id="2.30.22.10">
    <property type="entry name" value="Head domain of nucleotide exchange factor GrpE"/>
    <property type="match status" value="1"/>
</dbReference>
<dbReference type="Proteomes" id="UP000184016">
    <property type="component" value="Unassembled WGS sequence"/>
</dbReference>
<reference evidence="15" key="1">
    <citation type="submission" date="2016-11" db="EMBL/GenBank/DDBJ databases">
        <authorList>
            <person name="Varghese N."/>
            <person name="Submissions S."/>
        </authorList>
    </citation>
    <scope>NUCLEOTIDE SEQUENCE [LARGE SCALE GENOMIC DNA]</scope>
    <source>
        <strain evidence="15">USBA-503</strain>
    </source>
</reference>
<accession>A0A1M6JXV8</accession>
<dbReference type="GO" id="GO:0042803">
    <property type="term" value="F:protein homodimerization activity"/>
    <property type="evidence" value="ECO:0007669"/>
    <property type="project" value="InterPro"/>
</dbReference>
<proteinExistence type="inferred from homology"/>
<keyword evidence="15" id="KW-1185">Reference proteome</keyword>
<organism evidence="14 15">
    <name type="scientific">Alicyclobacillus tolerans</name>
    <dbReference type="NCBI Taxonomy" id="90970"/>
    <lineage>
        <taxon>Bacteria</taxon>
        <taxon>Bacillati</taxon>
        <taxon>Bacillota</taxon>
        <taxon>Bacilli</taxon>
        <taxon>Bacillales</taxon>
        <taxon>Alicyclobacillaceae</taxon>
        <taxon>Alicyclobacillus</taxon>
    </lineage>
</organism>
<protein>
    <recommendedName>
        <fullName evidence="8 10">Protein GrpE</fullName>
    </recommendedName>
    <alternativeName>
        <fullName evidence="9 10">HSP-70 cofactor</fullName>
    </alternativeName>
</protein>
<dbReference type="InterPro" id="IPR009012">
    <property type="entry name" value="GrpE_head"/>
</dbReference>
<comment type="subcellular location">
    <subcellularLocation>
        <location evidence="1 10">Cytoplasm</location>
    </subcellularLocation>
</comment>
<evidence type="ECO:0000313" key="14">
    <source>
        <dbReference type="EMBL" id="SHJ51547.1"/>
    </source>
</evidence>
<evidence type="ECO:0000256" key="7">
    <source>
        <dbReference type="ARBA" id="ARBA00053401"/>
    </source>
</evidence>
<dbReference type="OrthoDB" id="9812586at2"/>
<gene>
    <name evidence="10" type="primary">grpE</name>
    <name evidence="14" type="ORF">SAMN05443507_10186</name>
</gene>
<keyword evidence="4 10" id="KW-0963">Cytoplasm</keyword>
<dbReference type="PROSITE" id="PS01071">
    <property type="entry name" value="GRPE"/>
    <property type="match status" value="1"/>
</dbReference>
<evidence type="ECO:0000256" key="13">
    <source>
        <dbReference type="SAM" id="MobiDB-lite"/>
    </source>
</evidence>
<dbReference type="FunFam" id="2.30.22.10:FF:000001">
    <property type="entry name" value="Protein GrpE"/>
    <property type="match status" value="1"/>
</dbReference>
<dbReference type="SUPFAM" id="SSF58014">
    <property type="entry name" value="Coiled-coil domain of nucleotide exchange factor GrpE"/>
    <property type="match status" value="1"/>
</dbReference>
<evidence type="ECO:0000256" key="2">
    <source>
        <dbReference type="ARBA" id="ARBA00009054"/>
    </source>
</evidence>
<dbReference type="PRINTS" id="PR00773">
    <property type="entry name" value="GRPEPROTEIN"/>
</dbReference>
<evidence type="ECO:0000256" key="9">
    <source>
        <dbReference type="ARBA" id="ARBA00076414"/>
    </source>
</evidence>
<dbReference type="PANTHER" id="PTHR21237">
    <property type="entry name" value="GRPE PROTEIN"/>
    <property type="match status" value="1"/>
</dbReference>
<keyword evidence="5 10" id="KW-0346">Stress response</keyword>
<comment type="subunit">
    <text evidence="3 10">Homodimer.</text>
</comment>
<dbReference type="GO" id="GO:0000774">
    <property type="term" value="F:adenyl-nucleotide exchange factor activity"/>
    <property type="evidence" value="ECO:0007669"/>
    <property type="project" value="InterPro"/>
</dbReference>
<dbReference type="InterPro" id="IPR013805">
    <property type="entry name" value="GrpE_CC"/>
</dbReference>
<keyword evidence="6 10" id="KW-0143">Chaperone</keyword>
<dbReference type="Gene3D" id="3.90.20.20">
    <property type="match status" value="1"/>
</dbReference>
<evidence type="ECO:0000256" key="3">
    <source>
        <dbReference type="ARBA" id="ARBA00011738"/>
    </source>
</evidence>
<dbReference type="Pfam" id="PF01025">
    <property type="entry name" value="GrpE"/>
    <property type="match status" value="1"/>
</dbReference>
<evidence type="ECO:0000256" key="6">
    <source>
        <dbReference type="ARBA" id="ARBA00023186"/>
    </source>
</evidence>
<evidence type="ECO:0000256" key="11">
    <source>
        <dbReference type="RuleBase" id="RU000639"/>
    </source>
</evidence>
<name>A0A1M6JXV8_9BACL</name>
<dbReference type="InterPro" id="IPR000740">
    <property type="entry name" value="GrpE"/>
</dbReference>
<comment type="similarity">
    <text evidence="2 10 12">Belongs to the GrpE family.</text>
</comment>
<dbReference type="PANTHER" id="PTHR21237:SF23">
    <property type="entry name" value="GRPE PROTEIN HOMOLOG, MITOCHONDRIAL"/>
    <property type="match status" value="1"/>
</dbReference>
<dbReference type="GO" id="GO:0051087">
    <property type="term" value="F:protein-folding chaperone binding"/>
    <property type="evidence" value="ECO:0007669"/>
    <property type="project" value="InterPro"/>
</dbReference>
<dbReference type="SUPFAM" id="SSF51064">
    <property type="entry name" value="Head domain of nucleotide exchange factor GrpE"/>
    <property type="match status" value="1"/>
</dbReference>
<dbReference type="GO" id="GO:0005737">
    <property type="term" value="C:cytoplasm"/>
    <property type="evidence" value="ECO:0007669"/>
    <property type="project" value="UniProtKB-SubCell"/>
</dbReference>
<dbReference type="GO" id="GO:0051082">
    <property type="term" value="F:unfolded protein binding"/>
    <property type="evidence" value="ECO:0007669"/>
    <property type="project" value="TreeGrafter"/>
</dbReference>
<feature type="compositionally biased region" description="Polar residues" evidence="13">
    <location>
        <begin position="1"/>
        <end position="10"/>
    </location>
</feature>
<evidence type="ECO:0000256" key="12">
    <source>
        <dbReference type="RuleBase" id="RU004478"/>
    </source>
</evidence>